<evidence type="ECO:0000313" key="2">
    <source>
        <dbReference type="Proteomes" id="UP001338137"/>
    </source>
</evidence>
<organism evidence="1 2">
    <name type="scientific">Paenibacillus alba</name>
    <dbReference type="NCBI Taxonomy" id="1197127"/>
    <lineage>
        <taxon>Bacteria</taxon>
        <taxon>Bacillati</taxon>
        <taxon>Bacillota</taxon>
        <taxon>Bacilli</taxon>
        <taxon>Bacillales</taxon>
        <taxon>Paenibacillaceae</taxon>
        <taxon>Paenibacillus</taxon>
    </lineage>
</organism>
<gene>
    <name evidence="1" type="ORF">P4I72_20205</name>
</gene>
<dbReference type="GO" id="GO:0003677">
    <property type="term" value="F:DNA binding"/>
    <property type="evidence" value="ECO:0007669"/>
    <property type="project" value="UniProtKB-KW"/>
</dbReference>
<evidence type="ECO:0000313" key="1">
    <source>
        <dbReference type="EMBL" id="MEC0229454.1"/>
    </source>
</evidence>
<name>A0ABU6G736_9BACL</name>
<proteinExistence type="predicted"/>
<keyword evidence="2" id="KW-1185">Reference proteome</keyword>
<dbReference type="Proteomes" id="UP001338137">
    <property type="component" value="Unassembled WGS sequence"/>
</dbReference>
<accession>A0ABU6G736</accession>
<comment type="caution">
    <text evidence="1">The sequence shown here is derived from an EMBL/GenBank/DDBJ whole genome shotgun (WGS) entry which is preliminary data.</text>
</comment>
<keyword evidence="1" id="KW-0238">DNA-binding</keyword>
<dbReference type="RefSeq" id="WP_326073498.1">
    <property type="nucleotide sequence ID" value="NZ_JARLKY010000051.1"/>
</dbReference>
<sequence>MNEARQLAIEDFLVQHLAVRKGERLRKLKEGLGHGEKLFLQQVWWPAFHNFNNLHPEYEIKDFRDGTRFLDFAFFHHALKLAIEIDGYGPHSTQITRTQFADQWIRQNHLIIDGWKILRFSFDDVKDRPRMCEQILQQFMGRFLSGRTLVDITINHIESEIIRLALSGNGVIKPSDVSHLLHFGIKKSCDILKAMTEKRLLKPAGSGTKCIRSYRLHAHTQGIWEEQNQLRGG</sequence>
<dbReference type="EMBL" id="JARLKY010000051">
    <property type="protein sequence ID" value="MEC0229454.1"/>
    <property type="molecule type" value="Genomic_DNA"/>
</dbReference>
<reference evidence="1 2" key="1">
    <citation type="submission" date="2023-03" db="EMBL/GenBank/DDBJ databases">
        <title>Bacillus Genome Sequencing.</title>
        <authorList>
            <person name="Dunlap C."/>
        </authorList>
    </citation>
    <scope>NUCLEOTIDE SEQUENCE [LARGE SCALE GENOMIC DNA]</scope>
    <source>
        <strain evidence="1 2">BD-533</strain>
    </source>
</reference>
<protein>
    <submittedName>
        <fullName evidence="1">DNA-binding response regulator</fullName>
    </submittedName>
</protein>
<dbReference type="Gene3D" id="3.40.960.10">
    <property type="entry name" value="VSR Endonuclease"/>
    <property type="match status" value="1"/>
</dbReference>